<dbReference type="RefSeq" id="WP_284326348.1">
    <property type="nucleotide sequence ID" value="NZ_BSPP01000011.1"/>
</dbReference>
<dbReference type="InterPro" id="IPR014036">
    <property type="entry name" value="DeoR-like_C"/>
</dbReference>
<dbReference type="PANTHER" id="PTHR30363:SF44">
    <property type="entry name" value="AGA OPERON TRANSCRIPTIONAL REPRESSOR-RELATED"/>
    <property type="match status" value="1"/>
</dbReference>
<accession>A0AA37X3E2</accession>
<reference evidence="5 6" key="1">
    <citation type="journal article" date="2014" name="Int. J. Syst. Evol. Microbiol.">
        <title>Complete genome sequence of Corynebacterium casei LMG S-19264T (=DSM 44701T), isolated from a smear-ripened cheese.</title>
        <authorList>
            <consortium name="US DOE Joint Genome Institute (JGI-PGF)"/>
            <person name="Walter F."/>
            <person name="Albersmeier A."/>
            <person name="Kalinowski J."/>
            <person name="Ruckert C."/>
        </authorList>
    </citation>
    <scope>NUCLEOTIDE SEQUENCE [LARGE SCALE GENOMIC DNA]</scope>
    <source>
        <strain evidence="5 6">NBRC 111766</strain>
    </source>
</reference>
<dbReference type="PRINTS" id="PR00037">
    <property type="entry name" value="HTHLACR"/>
</dbReference>
<dbReference type="InterPro" id="IPR036388">
    <property type="entry name" value="WH-like_DNA-bd_sf"/>
</dbReference>
<gene>
    <name evidence="5" type="ORF">GCM10010873_31490</name>
</gene>
<evidence type="ECO:0000256" key="3">
    <source>
        <dbReference type="SAM" id="MobiDB-lite"/>
    </source>
</evidence>
<dbReference type="AlphaFoldDB" id="A0AA37X3E2"/>
<keyword evidence="6" id="KW-1185">Reference proteome</keyword>
<dbReference type="SUPFAM" id="SSF100950">
    <property type="entry name" value="NagB/RpiA/CoA transferase-like"/>
    <property type="match status" value="1"/>
</dbReference>
<dbReference type="Proteomes" id="UP001157355">
    <property type="component" value="Unassembled WGS sequence"/>
</dbReference>
<dbReference type="InterPro" id="IPR050313">
    <property type="entry name" value="Carb_Metab_HTH_regulators"/>
</dbReference>
<name>A0AA37X3E2_9RHOB</name>
<sequence>MTSETPAPPAPDSRTPDTRAKENRREEIAAYVLRQGEARIDDLVQHFGVSRMTIHRHIDQLAASGLLRKQHGGVTALPSGVYESLFRYRQTVATAEKSSLARAALRFVEPGQVVMLDDSSTSHAVAGLLPQLAPLTVITNSLASLQALTGMDEISLICLGGQFHPTYNAFIGHLCETALPALRANVLICSASAAQNGVAYIQDAQVTRTKQAMMASANRRILLLNHEKFGRSALHALAPLSTFDAVLTASTLPHAEIQALKAAGVRLHLIETDPK</sequence>
<proteinExistence type="predicted"/>
<dbReference type="Pfam" id="PF08220">
    <property type="entry name" value="HTH_DeoR"/>
    <property type="match status" value="1"/>
</dbReference>
<dbReference type="InterPro" id="IPR036390">
    <property type="entry name" value="WH_DNA-bd_sf"/>
</dbReference>
<dbReference type="Gene3D" id="1.10.10.10">
    <property type="entry name" value="Winged helix-like DNA-binding domain superfamily/Winged helix DNA-binding domain"/>
    <property type="match status" value="1"/>
</dbReference>
<dbReference type="SMART" id="SM01134">
    <property type="entry name" value="DeoRC"/>
    <property type="match status" value="1"/>
</dbReference>
<evidence type="ECO:0000259" key="4">
    <source>
        <dbReference type="PROSITE" id="PS51000"/>
    </source>
</evidence>
<dbReference type="InterPro" id="IPR037171">
    <property type="entry name" value="NagB/RpiA_transferase-like"/>
</dbReference>
<dbReference type="SUPFAM" id="SSF46785">
    <property type="entry name" value="Winged helix' DNA-binding domain"/>
    <property type="match status" value="1"/>
</dbReference>
<dbReference type="InterPro" id="IPR001034">
    <property type="entry name" value="DeoR_HTH"/>
</dbReference>
<evidence type="ECO:0000313" key="6">
    <source>
        <dbReference type="Proteomes" id="UP001157355"/>
    </source>
</evidence>
<feature type="region of interest" description="Disordered" evidence="3">
    <location>
        <begin position="1"/>
        <end position="24"/>
    </location>
</feature>
<keyword evidence="1" id="KW-0805">Transcription regulation</keyword>
<dbReference type="EMBL" id="BSPP01000011">
    <property type="protein sequence ID" value="GLS88175.1"/>
    <property type="molecule type" value="Genomic_DNA"/>
</dbReference>
<evidence type="ECO:0000256" key="1">
    <source>
        <dbReference type="ARBA" id="ARBA00023015"/>
    </source>
</evidence>
<feature type="domain" description="HTH deoR-type" evidence="4">
    <location>
        <begin position="21"/>
        <end position="76"/>
    </location>
</feature>
<dbReference type="SMART" id="SM00420">
    <property type="entry name" value="HTH_DEOR"/>
    <property type="match status" value="1"/>
</dbReference>
<evidence type="ECO:0000313" key="5">
    <source>
        <dbReference type="EMBL" id="GLS88175.1"/>
    </source>
</evidence>
<evidence type="ECO:0000256" key="2">
    <source>
        <dbReference type="ARBA" id="ARBA00023163"/>
    </source>
</evidence>
<feature type="compositionally biased region" description="Pro residues" evidence="3">
    <location>
        <begin position="1"/>
        <end position="11"/>
    </location>
</feature>
<dbReference type="PROSITE" id="PS51000">
    <property type="entry name" value="HTH_DEOR_2"/>
    <property type="match status" value="1"/>
</dbReference>
<dbReference type="PANTHER" id="PTHR30363">
    <property type="entry name" value="HTH-TYPE TRANSCRIPTIONAL REGULATOR SRLR-RELATED"/>
    <property type="match status" value="1"/>
</dbReference>
<feature type="compositionally biased region" description="Basic and acidic residues" evidence="3">
    <location>
        <begin position="14"/>
        <end position="24"/>
    </location>
</feature>
<comment type="caution">
    <text evidence="5">The sequence shown here is derived from an EMBL/GenBank/DDBJ whole genome shotgun (WGS) entry which is preliminary data.</text>
</comment>
<organism evidence="5 6">
    <name type="scientific">Cypionkella aquatica</name>
    <dbReference type="NCBI Taxonomy" id="1756042"/>
    <lineage>
        <taxon>Bacteria</taxon>
        <taxon>Pseudomonadati</taxon>
        <taxon>Pseudomonadota</taxon>
        <taxon>Alphaproteobacteria</taxon>
        <taxon>Rhodobacterales</taxon>
        <taxon>Paracoccaceae</taxon>
        <taxon>Cypionkella</taxon>
    </lineage>
</organism>
<protein>
    <submittedName>
        <fullName evidence="5">DeoR family transcriptional regulator</fullName>
    </submittedName>
</protein>
<dbReference type="Pfam" id="PF00455">
    <property type="entry name" value="DeoRC"/>
    <property type="match status" value="1"/>
</dbReference>
<keyword evidence="2" id="KW-0804">Transcription</keyword>
<dbReference type="GO" id="GO:0003700">
    <property type="term" value="F:DNA-binding transcription factor activity"/>
    <property type="evidence" value="ECO:0007669"/>
    <property type="project" value="InterPro"/>
</dbReference>